<keyword evidence="7" id="KW-0492">Microsome</keyword>
<keyword evidence="6" id="KW-0256">Endoplasmic reticulum</keyword>
<keyword evidence="9 13" id="KW-1133">Transmembrane helix</keyword>
<evidence type="ECO:0000256" key="9">
    <source>
        <dbReference type="ARBA" id="ARBA00022989"/>
    </source>
</evidence>
<evidence type="ECO:0000256" key="5">
    <source>
        <dbReference type="ARBA" id="ARBA00022782"/>
    </source>
</evidence>
<organism evidence="15 16">
    <name type="scientific">Leptomonas seymouri</name>
    <dbReference type="NCBI Taxonomy" id="5684"/>
    <lineage>
        <taxon>Eukaryota</taxon>
        <taxon>Discoba</taxon>
        <taxon>Euglenozoa</taxon>
        <taxon>Kinetoplastea</taxon>
        <taxon>Metakinetoplastina</taxon>
        <taxon>Trypanosomatida</taxon>
        <taxon>Trypanosomatidae</taxon>
        <taxon>Leishmaniinae</taxon>
        <taxon>Leptomonas</taxon>
    </lineage>
</organism>
<evidence type="ECO:0000256" key="12">
    <source>
        <dbReference type="ARBA" id="ARBA00023136"/>
    </source>
</evidence>
<feature type="domain" description="3-oxo-5-alpha-steroid 4-dehydrogenase C-terminal" evidence="14">
    <location>
        <begin position="378"/>
        <end position="418"/>
    </location>
</feature>
<evidence type="ECO:0000256" key="4">
    <source>
        <dbReference type="ARBA" id="ARBA00022692"/>
    </source>
</evidence>
<dbReference type="PROSITE" id="PS50244">
    <property type="entry name" value="S5A_REDUCTASE"/>
    <property type="match status" value="1"/>
</dbReference>
<dbReference type="GO" id="GO:0030154">
    <property type="term" value="P:cell differentiation"/>
    <property type="evidence" value="ECO:0007669"/>
    <property type="project" value="UniProtKB-KW"/>
</dbReference>
<proteinExistence type="inferred from homology"/>
<evidence type="ECO:0000256" key="2">
    <source>
        <dbReference type="ARBA" id="ARBA00004524"/>
    </source>
</evidence>
<keyword evidence="5" id="KW-0221">Differentiation</keyword>
<evidence type="ECO:0000256" key="7">
    <source>
        <dbReference type="ARBA" id="ARBA00022848"/>
    </source>
</evidence>
<evidence type="ECO:0000256" key="8">
    <source>
        <dbReference type="ARBA" id="ARBA00022857"/>
    </source>
</evidence>
<comment type="subcellular location">
    <subcellularLocation>
        <location evidence="1">Endoplasmic reticulum membrane</location>
        <topology evidence="1">Multi-pass membrane protein</topology>
    </subcellularLocation>
    <subcellularLocation>
        <location evidence="2">Microsome membrane</location>
    </subcellularLocation>
</comment>
<dbReference type="EMBL" id="LJSK01000032">
    <property type="protein sequence ID" value="KPI89057.1"/>
    <property type="molecule type" value="Genomic_DNA"/>
</dbReference>
<dbReference type="PANTHER" id="PTHR10556">
    <property type="entry name" value="3-OXO-5-ALPHA-STEROID 4-DEHYDROGENASE"/>
    <property type="match status" value="1"/>
</dbReference>
<dbReference type="GO" id="GO:0006694">
    <property type="term" value="P:steroid biosynthetic process"/>
    <property type="evidence" value="ECO:0007669"/>
    <property type="project" value="TreeGrafter"/>
</dbReference>
<comment type="similarity">
    <text evidence="3">Belongs to the steroid 5-alpha reductase family.</text>
</comment>
<feature type="transmembrane region" description="Helical" evidence="13">
    <location>
        <begin position="464"/>
        <end position="488"/>
    </location>
</feature>
<feature type="domain" description="3-oxo-5-alpha-steroid 4-dehydrogenase C-terminal" evidence="14">
    <location>
        <begin position="476"/>
        <end position="522"/>
    </location>
</feature>
<evidence type="ECO:0000256" key="11">
    <source>
        <dbReference type="ARBA" id="ARBA00023098"/>
    </source>
</evidence>
<dbReference type="AlphaFoldDB" id="A0A0N0P837"/>
<keyword evidence="11" id="KW-0443">Lipid metabolism</keyword>
<evidence type="ECO:0000256" key="13">
    <source>
        <dbReference type="SAM" id="Phobius"/>
    </source>
</evidence>
<keyword evidence="4 13" id="KW-0812">Transmembrane</keyword>
<dbReference type="VEuPathDB" id="TriTrypDB:Lsey_0032_0010"/>
<dbReference type="InterPro" id="IPR001104">
    <property type="entry name" value="3-oxo-5_a-steroid_4-DH_C"/>
</dbReference>
<feature type="transmembrane region" description="Helical" evidence="13">
    <location>
        <begin position="7"/>
        <end position="31"/>
    </location>
</feature>
<keyword evidence="16" id="KW-1185">Reference proteome</keyword>
<comment type="caution">
    <text evidence="15">The sequence shown here is derived from an EMBL/GenBank/DDBJ whole genome shotgun (WGS) entry which is preliminary data.</text>
</comment>
<dbReference type="Proteomes" id="UP000038009">
    <property type="component" value="Unassembled WGS sequence"/>
</dbReference>
<evidence type="ECO:0000259" key="14">
    <source>
        <dbReference type="Pfam" id="PF02544"/>
    </source>
</evidence>
<dbReference type="GO" id="GO:0005789">
    <property type="term" value="C:endoplasmic reticulum membrane"/>
    <property type="evidence" value="ECO:0007669"/>
    <property type="project" value="UniProtKB-SubCell"/>
</dbReference>
<dbReference type="OMA" id="HYVHRSW"/>
<keyword evidence="10" id="KW-0560">Oxidoreductase</keyword>
<protein>
    <submittedName>
        <fullName evidence="15">3-oxo-5-alpha-steroid 4-dehydrogenase-like protein</fullName>
    </submittedName>
</protein>
<dbReference type="PANTHER" id="PTHR10556:SF57">
    <property type="entry name" value="3-OXO-5-ALPHA-STEROID 4-DEHYDROGENASE 1"/>
    <property type="match status" value="1"/>
</dbReference>
<name>A0A0N0P837_LEPSE</name>
<gene>
    <name evidence="15" type="ORF">ABL78_1793</name>
</gene>
<evidence type="ECO:0000313" key="15">
    <source>
        <dbReference type="EMBL" id="KPI89057.1"/>
    </source>
</evidence>
<dbReference type="GO" id="GO:0003865">
    <property type="term" value="F:3-oxo-5-alpha-steroid 4-dehydrogenase activity"/>
    <property type="evidence" value="ECO:0007669"/>
    <property type="project" value="TreeGrafter"/>
</dbReference>
<accession>A0A0N0P837</accession>
<evidence type="ECO:0000256" key="6">
    <source>
        <dbReference type="ARBA" id="ARBA00022824"/>
    </source>
</evidence>
<keyword evidence="12 13" id="KW-0472">Membrane</keyword>
<feature type="transmembrane region" description="Helical" evidence="13">
    <location>
        <begin position="92"/>
        <end position="109"/>
    </location>
</feature>
<keyword evidence="8" id="KW-0521">NADP</keyword>
<dbReference type="Pfam" id="PF02544">
    <property type="entry name" value="Steroid_dh"/>
    <property type="match status" value="2"/>
</dbReference>
<evidence type="ECO:0000256" key="10">
    <source>
        <dbReference type="ARBA" id="ARBA00023002"/>
    </source>
</evidence>
<evidence type="ECO:0000256" key="1">
    <source>
        <dbReference type="ARBA" id="ARBA00004477"/>
    </source>
</evidence>
<dbReference type="InterPro" id="IPR039357">
    <property type="entry name" value="SRD5A/TECR"/>
</dbReference>
<dbReference type="OrthoDB" id="5788137at2759"/>
<sequence length="522" mass="57050">MHTAFLVVVHVVITAALLAYIADVAMPFYVYRRGSPSVTGPTTTTPIAWSQRPLFLVADEHQHASQLAQHLVYRDATAATALNASVVLRSSVFQLLLAAFTFLVLTRVVPAPYGRHAQRLHFPITLPSRVSWILQESPTLMSVLYFIAIEFPRAMGHGPFASASANSNVDGYGSTAASSLSTEQTHNRFYGHCTSYWECVWTACTQQHIGLLLFVMHYVHRSWIYPLFIPSSAHSVPLLVTWSATVYCAFNGRLQVLASAAAAAAAASGNSAGVLRPSSVQLLRCWLSRGCSTPAASTVSRESFVWTAVMLVYVAAFFGGPALFFYGQRVNMQADYYLVSLREGRRWGKNKRVDEVGCGDDNDLHLDGPAEPAAGAENNKGGYRIPTGGWFDQVSCANFLGELMEWAGYVLVVAAVTAGTDCSEVATLAATSSSAYANSAGWYGSGLLHIPSWFLTNFVLHSPIVAVLQVFATPYALAALSFFVYVWCNLVPRAVEHHRWYRDTFGVVYDDLHRRALIPGIL</sequence>
<feature type="transmembrane region" description="Helical" evidence="13">
    <location>
        <begin position="304"/>
        <end position="326"/>
    </location>
</feature>
<reference evidence="15 16" key="1">
    <citation type="journal article" date="2015" name="PLoS Pathog.">
        <title>Leptomonas seymouri: Adaptations to the Dixenous Life Cycle Analyzed by Genome Sequencing, Transcriptome Profiling and Co-infection with Leishmania donovani.</title>
        <authorList>
            <person name="Kraeva N."/>
            <person name="Butenko A."/>
            <person name="Hlavacova J."/>
            <person name="Kostygov A."/>
            <person name="Myskova J."/>
            <person name="Grybchuk D."/>
            <person name="Lestinova T."/>
            <person name="Votypka J."/>
            <person name="Volf P."/>
            <person name="Opperdoes F."/>
            <person name="Flegontov P."/>
            <person name="Lukes J."/>
            <person name="Yurchenko V."/>
        </authorList>
    </citation>
    <scope>NUCLEOTIDE SEQUENCE [LARGE SCALE GENOMIC DNA]</scope>
    <source>
        <strain evidence="15 16">ATCC 30220</strain>
    </source>
</reference>
<evidence type="ECO:0000256" key="3">
    <source>
        <dbReference type="ARBA" id="ARBA00007742"/>
    </source>
</evidence>
<evidence type="ECO:0000313" key="16">
    <source>
        <dbReference type="Proteomes" id="UP000038009"/>
    </source>
</evidence>